<feature type="non-terminal residue" evidence="2">
    <location>
        <position position="204"/>
    </location>
</feature>
<dbReference type="AlphaFoldDB" id="A0A212CLB7"/>
<evidence type="ECO:0000256" key="1">
    <source>
        <dbReference type="SAM" id="MobiDB-lite"/>
    </source>
</evidence>
<proteinExistence type="predicted"/>
<evidence type="ECO:0000313" key="2">
    <source>
        <dbReference type="EMBL" id="OWK06771.1"/>
    </source>
</evidence>
<accession>A0A212CLB7</accession>
<feature type="region of interest" description="Disordered" evidence="1">
    <location>
        <begin position="181"/>
        <end position="204"/>
    </location>
</feature>
<dbReference type="Proteomes" id="UP000242450">
    <property type="component" value="Chromosome 18"/>
</dbReference>
<reference evidence="2 3" key="1">
    <citation type="journal article" date="2018" name="Mol. Genet. Genomics">
        <title>The red deer Cervus elaphus genome CerEla1.0: sequencing, annotating, genes, and chromosomes.</title>
        <authorList>
            <person name="Bana N.A."/>
            <person name="Nyiri A."/>
            <person name="Nagy J."/>
            <person name="Frank K."/>
            <person name="Nagy T."/>
            <person name="Steger V."/>
            <person name="Schiller M."/>
            <person name="Lakatos P."/>
            <person name="Sugar L."/>
            <person name="Horn P."/>
            <person name="Barta E."/>
            <person name="Orosz L."/>
        </authorList>
    </citation>
    <scope>NUCLEOTIDE SEQUENCE [LARGE SCALE GENOMIC DNA]</scope>
    <source>
        <strain evidence="2">Hungarian</strain>
    </source>
</reference>
<feature type="region of interest" description="Disordered" evidence="1">
    <location>
        <begin position="120"/>
        <end position="160"/>
    </location>
</feature>
<protein>
    <submittedName>
        <fullName evidence="2">Uncharacterized protein</fullName>
    </submittedName>
</protein>
<name>A0A212CLB7_CEREH</name>
<organism evidence="2 3">
    <name type="scientific">Cervus elaphus hippelaphus</name>
    <name type="common">European red deer</name>
    <dbReference type="NCBI Taxonomy" id="46360"/>
    <lineage>
        <taxon>Eukaryota</taxon>
        <taxon>Metazoa</taxon>
        <taxon>Chordata</taxon>
        <taxon>Craniata</taxon>
        <taxon>Vertebrata</taxon>
        <taxon>Euteleostomi</taxon>
        <taxon>Mammalia</taxon>
        <taxon>Eutheria</taxon>
        <taxon>Laurasiatheria</taxon>
        <taxon>Artiodactyla</taxon>
        <taxon>Ruminantia</taxon>
        <taxon>Pecora</taxon>
        <taxon>Cervidae</taxon>
        <taxon>Cervinae</taxon>
        <taxon>Cervus</taxon>
    </lineage>
</organism>
<gene>
    <name evidence="2" type="ORF">Celaphus_00012419</name>
</gene>
<evidence type="ECO:0000313" key="3">
    <source>
        <dbReference type="Proteomes" id="UP000242450"/>
    </source>
</evidence>
<dbReference type="EMBL" id="MKHE01000018">
    <property type="protein sequence ID" value="OWK06771.1"/>
    <property type="molecule type" value="Genomic_DNA"/>
</dbReference>
<sequence>MGSWETVRAGLGGLKRSGPLLGLGRLLPFLLQDPPGIKSSEEGPRVATVFFHTPQTARQEPQSPSPAAVIIGKLRGDVLAQHDAERARREAGEEVAPPYWCPPALGRERGWQTSFRVSAGHRGTRGRRGWGRPQGEGSSGLHTWPGAPWPPQNEPPLRKRGTHYSRAGVLRTTRLCKACLPEPPSTHSSVLGTVPELTHHLAPE</sequence>
<keyword evidence="3" id="KW-1185">Reference proteome</keyword>
<comment type="caution">
    <text evidence="2">The sequence shown here is derived from an EMBL/GenBank/DDBJ whole genome shotgun (WGS) entry which is preliminary data.</text>
</comment>